<dbReference type="EMBL" id="FLQZ01000132">
    <property type="protein sequence ID" value="SBT15480.1"/>
    <property type="molecule type" value="Genomic_DNA"/>
</dbReference>
<evidence type="ECO:0000313" key="1">
    <source>
        <dbReference type="EMBL" id="SBT15480.1"/>
    </source>
</evidence>
<accession>A0A1C3JJZ3</accession>
<sequence>MDKDNYSEPQKGSETLSKSRKELGFKAAQLGGAIGLRFGGPYGMLIGTICGFSAGILIDEVLED</sequence>
<organism evidence="1 2">
    <name type="scientific">Vibrio celticus</name>
    <dbReference type="NCBI Taxonomy" id="446372"/>
    <lineage>
        <taxon>Bacteria</taxon>
        <taxon>Pseudomonadati</taxon>
        <taxon>Pseudomonadota</taxon>
        <taxon>Gammaproteobacteria</taxon>
        <taxon>Vibrionales</taxon>
        <taxon>Vibrionaceae</taxon>
        <taxon>Vibrio</taxon>
    </lineage>
</organism>
<proteinExistence type="predicted"/>
<keyword evidence="2" id="KW-1185">Reference proteome</keyword>
<protein>
    <submittedName>
        <fullName evidence="1">Uncharacterized protein</fullName>
    </submittedName>
</protein>
<dbReference type="Proteomes" id="UP000092819">
    <property type="component" value="Unassembled WGS sequence"/>
</dbReference>
<reference evidence="2" key="1">
    <citation type="submission" date="2016-06" db="EMBL/GenBank/DDBJ databases">
        <authorList>
            <person name="Rodrigo-Torres L."/>
            <person name="Arahal D.R."/>
        </authorList>
    </citation>
    <scope>NUCLEOTIDE SEQUENCE [LARGE SCALE GENOMIC DNA]</scope>
    <source>
        <strain evidence="2">CECT 7224</strain>
    </source>
</reference>
<dbReference type="AlphaFoldDB" id="A0A1C3JJZ3"/>
<dbReference type="RefSeq" id="WP_010434944.1">
    <property type="nucleotide sequence ID" value="NZ_AP025464.1"/>
</dbReference>
<evidence type="ECO:0000313" key="2">
    <source>
        <dbReference type="Proteomes" id="UP000092819"/>
    </source>
</evidence>
<gene>
    <name evidence="1" type="ORF">VCE7224_04269</name>
</gene>
<name>A0A1C3JJZ3_9VIBR</name>